<keyword evidence="2" id="KW-1185">Reference proteome</keyword>
<dbReference type="GeneID" id="26632084"/>
<sequence>MALTRIAAYFPEVVHSDPVTLVDEPGWLYAQTAETWWKGSLDADPVTVLLVYRSPLVTDTCRLYRPVADAICGMKTVEVIGQGVRPNKAWMGDRGEFLVARMTQNDAFPPGPLDMNEVRKIMVEAVGEAVCRALARVA</sequence>
<dbReference type="RefSeq" id="YP_009205445.1">
    <property type="nucleotide sequence ID" value="NC_028877.1"/>
</dbReference>
<organism evidence="1 2">
    <name type="scientific">Mycobacterium phage Larenn</name>
    <dbReference type="NCBI Taxonomy" id="1560285"/>
    <lineage>
        <taxon>Viruses</taxon>
        <taxon>Duplodnaviria</taxon>
        <taxon>Heunggongvirae</taxon>
        <taxon>Uroviricota</taxon>
        <taxon>Caudoviricetes</taxon>
        <taxon>Turbidovirus</taxon>
        <taxon>Turbidovirus larenn</taxon>
    </lineage>
</organism>
<dbReference type="OrthoDB" id="12907at10239"/>
<evidence type="ECO:0000313" key="2">
    <source>
        <dbReference type="Proteomes" id="UP000030210"/>
    </source>
</evidence>
<dbReference type="Pfam" id="PF17429">
    <property type="entry name" value="GP70"/>
    <property type="match status" value="1"/>
</dbReference>
<dbReference type="EMBL" id="KM677210">
    <property type="protein sequence ID" value="AIW02966.1"/>
    <property type="molecule type" value="Genomic_DNA"/>
</dbReference>
<gene>
    <name evidence="1" type="ORF">PBI_LARENN_71</name>
</gene>
<name>A0A0A0RLX8_9CAUD</name>
<dbReference type="KEGG" id="vg:26632084"/>
<evidence type="ECO:0000313" key="1">
    <source>
        <dbReference type="EMBL" id="AIW02966.1"/>
    </source>
</evidence>
<proteinExistence type="predicted"/>
<accession>A0A0A0RLX8</accession>
<dbReference type="InterPro" id="IPR035405">
    <property type="entry name" value="GP70"/>
</dbReference>
<reference evidence="1 2" key="1">
    <citation type="submission" date="2014-09" db="EMBL/GenBank/DDBJ databases">
        <authorList>
            <person name="King A.R."/>
            <person name="Cook R.C."/>
            <person name="Khenner E.M."/>
            <person name="Owens N.L."/>
            <person name="Sharma A."/>
            <person name="Stairs E.N."/>
            <person name="King R.A."/>
            <person name="Rinehart C.A."/>
            <person name="Serrano M.G."/>
            <person name="Buck G."/>
            <person name="Lee V."/>
            <person name="Wang Y."/>
            <person name="Carvalho R."/>
            <person name="Voegtly L."/>
            <person name="Shi R."/>
            <person name="Duckworth R."/>
            <person name="Johnson A."/>
            <person name="Loviza R."/>
            <person name="Walstead R."/>
            <person name="Shah Z."/>
            <person name="Kiflezghi M."/>
            <person name="Wade K."/>
            <person name="Anders K.R."/>
            <person name="Braun M.A."/>
            <person name="Delesalle V.A."/>
            <person name="Hughes L.E."/>
            <person name="Ware V.C."/>
            <person name="Bradley K.W."/>
            <person name="Barker L.P."/>
            <person name="Asai D.J."/>
            <person name="Bowman C.A."/>
            <person name="Russell D.A."/>
            <person name="Pope W.H."/>
            <person name="Jacobs-Sera D."/>
            <person name="Hendrix R.W."/>
            <person name="Hatfull G.F."/>
        </authorList>
    </citation>
    <scope>NUCLEOTIDE SEQUENCE [LARGE SCALE GENOMIC DNA]</scope>
</reference>
<protein>
    <submittedName>
        <fullName evidence="1">Uncharacterized protein</fullName>
    </submittedName>
</protein>
<dbReference type="Proteomes" id="UP000030210">
    <property type="component" value="Segment"/>
</dbReference>